<dbReference type="PANTHER" id="PTHR43280">
    <property type="entry name" value="ARAC-FAMILY TRANSCRIPTIONAL REGULATOR"/>
    <property type="match status" value="1"/>
</dbReference>
<comment type="caution">
    <text evidence="5">The sequence shown here is derived from an EMBL/GenBank/DDBJ whole genome shotgun (WGS) entry which is preliminary data.</text>
</comment>
<dbReference type="InterPro" id="IPR018062">
    <property type="entry name" value="HTH_AraC-typ_CS"/>
</dbReference>
<proteinExistence type="predicted"/>
<reference evidence="5" key="1">
    <citation type="submission" date="2022-10" db="EMBL/GenBank/DDBJ databases">
        <title>Two novel species of Flavobacterium.</title>
        <authorList>
            <person name="Liu Q."/>
            <person name="Xin Y.-H."/>
        </authorList>
    </citation>
    <scope>NUCLEOTIDE SEQUENCE</scope>
    <source>
        <strain evidence="5">LS1R49</strain>
    </source>
</reference>
<dbReference type="PROSITE" id="PS01124">
    <property type="entry name" value="HTH_ARAC_FAMILY_2"/>
    <property type="match status" value="1"/>
</dbReference>
<evidence type="ECO:0000313" key="6">
    <source>
        <dbReference type="Proteomes" id="UP001151079"/>
    </source>
</evidence>
<gene>
    <name evidence="5" type="ORF">OIU83_12865</name>
</gene>
<dbReference type="Proteomes" id="UP001151079">
    <property type="component" value="Unassembled WGS sequence"/>
</dbReference>
<dbReference type="PROSITE" id="PS00041">
    <property type="entry name" value="HTH_ARAC_FAMILY_1"/>
    <property type="match status" value="1"/>
</dbReference>
<sequence length="326" mass="37233">MKTIEHSYSADLDWVAPLASKLEGKVDGNFIIIPESIQSGTRYFLDCGEGIIAYYIDVAYNKNLHLIQKNMTNDFVGMYYNLTEGEATLSSKNYLHNVGRWQYNLSVIDSALESNYFVKAGSKTYVLCIFVKKNTIESFAKKNNINFRDIDKITDPTKNTIIRFDRMSSESYHILTDLRKLKVGGPIFDLNLIGTVQLLLANYLKKMASHRIIIQTVNEADLANIVAIQMFLISNIEDHFPTIKLMASKANMSESKFKNIFKKITGITPNTFFMDNKLLKAKELLEENQLSILQVSDKLNFTNNSYFASKFKEQFGISPKNFINQL</sequence>
<evidence type="ECO:0000256" key="1">
    <source>
        <dbReference type="ARBA" id="ARBA00023015"/>
    </source>
</evidence>
<evidence type="ECO:0000256" key="2">
    <source>
        <dbReference type="ARBA" id="ARBA00023125"/>
    </source>
</evidence>
<dbReference type="Gene3D" id="1.10.10.60">
    <property type="entry name" value="Homeodomain-like"/>
    <property type="match status" value="2"/>
</dbReference>
<accession>A0A9X2ZEY7</accession>
<organism evidence="5 6">
    <name type="scientific">Flavobacterium shii</name>
    <dbReference type="NCBI Taxonomy" id="2987687"/>
    <lineage>
        <taxon>Bacteria</taxon>
        <taxon>Pseudomonadati</taxon>
        <taxon>Bacteroidota</taxon>
        <taxon>Flavobacteriia</taxon>
        <taxon>Flavobacteriales</taxon>
        <taxon>Flavobacteriaceae</taxon>
        <taxon>Flavobacterium</taxon>
    </lineage>
</organism>
<keyword evidence="2" id="KW-0238">DNA-binding</keyword>
<dbReference type="AlphaFoldDB" id="A0A9X2ZEY7"/>
<dbReference type="GO" id="GO:0043565">
    <property type="term" value="F:sequence-specific DNA binding"/>
    <property type="evidence" value="ECO:0007669"/>
    <property type="project" value="InterPro"/>
</dbReference>
<protein>
    <submittedName>
        <fullName evidence="5">AraC family transcriptional regulator</fullName>
    </submittedName>
</protein>
<keyword evidence="3" id="KW-0804">Transcription</keyword>
<dbReference type="SMART" id="SM00342">
    <property type="entry name" value="HTH_ARAC"/>
    <property type="match status" value="1"/>
</dbReference>
<dbReference type="EMBL" id="JAOZEW010000013">
    <property type="protein sequence ID" value="MCV9928552.1"/>
    <property type="molecule type" value="Genomic_DNA"/>
</dbReference>
<keyword evidence="1" id="KW-0805">Transcription regulation</keyword>
<evidence type="ECO:0000256" key="3">
    <source>
        <dbReference type="ARBA" id="ARBA00023163"/>
    </source>
</evidence>
<name>A0A9X2ZEY7_9FLAO</name>
<evidence type="ECO:0000313" key="5">
    <source>
        <dbReference type="EMBL" id="MCV9928552.1"/>
    </source>
</evidence>
<evidence type="ECO:0000259" key="4">
    <source>
        <dbReference type="PROSITE" id="PS01124"/>
    </source>
</evidence>
<dbReference type="GO" id="GO:0003700">
    <property type="term" value="F:DNA-binding transcription factor activity"/>
    <property type="evidence" value="ECO:0007669"/>
    <property type="project" value="InterPro"/>
</dbReference>
<dbReference type="InterPro" id="IPR018060">
    <property type="entry name" value="HTH_AraC"/>
</dbReference>
<dbReference type="Pfam" id="PF12833">
    <property type="entry name" value="HTH_18"/>
    <property type="match status" value="1"/>
</dbReference>
<dbReference type="InterPro" id="IPR009057">
    <property type="entry name" value="Homeodomain-like_sf"/>
</dbReference>
<feature type="domain" description="HTH araC/xylS-type" evidence="4">
    <location>
        <begin position="226"/>
        <end position="325"/>
    </location>
</feature>
<dbReference type="RefSeq" id="WP_264206664.1">
    <property type="nucleotide sequence ID" value="NZ_JAOZEW010000013.1"/>
</dbReference>
<keyword evidence="6" id="KW-1185">Reference proteome</keyword>
<dbReference type="SUPFAM" id="SSF46689">
    <property type="entry name" value="Homeodomain-like"/>
    <property type="match status" value="1"/>
</dbReference>
<dbReference type="PANTHER" id="PTHR43280:SF2">
    <property type="entry name" value="HTH-TYPE TRANSCRIPTIONAL REGULATOR EXSA"/>
    <property type="match status" value="1"/>
</dbReference>